<proteinExistence type="predicted"/>
<dbReference type="AlphaFoldDB" id="A0A9P6KNN6"/>
<evidence type="ECO:0000256" key="7">
    <source>
        <dbReference type="SAM" id="MobiDB-lite"/>
    </source>
</evidence>
<dbReference type="OrthoDB" id="1368at2759"/>
<dbReference type="GO" id="GO:0005254">
    <property type="term" value="F:chloride channel activity"/>
    <property type="evidence" value="ECO:0007669"/>
    <property type="project" value="InterPro"/>
</dbReference>
<organism evidence="9 10">
    <name type="scientific">Paraphaeosphaeria minitans</name>
    <dbReference type="NCBI Taxonomy" id="565426"/>
    <lineage>
        <taxon>Eukaryota</taxon>
        <taxon>Fungi</taxon>
        <taxon>Dikarya</taxon>
        <taxon>Ascomycota</taxon>
        <taxon>Pezizomycotina</taxon>
        <taxon>Dothideomycetes</taxon>
        <taxon>Pleosporomycetidae</taxon>
        <taxon>Pleosporales</taxon>
        <taxon>Massarineae</taxon>
        <taxon>Didymosphaeriaceae</taxon>
        <taxon>Paraphaeosphaeria</taxon>
    </lineage>
</organism>
<comment type="subcellular location">
    <subcellularLocation>
        <location evidence="1">Membrane</location>
        <topology evidence="1">Multi-pass membrane protein</topology>
    </subcellularLocation>
</comment>
<accession>A0A9P6KNN6</accession>
<keyword evidence="6 8" id="KW-0472">Membrane</keyword>
<keyword evidence="10" id="KW-1185">Reference proteome</keyword>
<evidence type="ECO:0000313" key="9">
    <source>
        <dbReference type="EMBL" id="KAF9732744.1"/>
    </source>
</evidence>
<dbReference type="InterPro" id="IPR044669">
    <property type="entry name" value="YneE/VCCN1/2-like"/>
</dbReference>
<evidence type="ECO:0000256" key="1">
    <source>
        <dbReference type="ARBA" id="ARBA00004141"/>
    </source>
</evidence>
<gene>
    <name evidence="9" type="ORF">PMIN01_09602</name>
</gene>
<keyword evidence="3 8" id="KW-0812">Transmembrane</keyword>
<feature type="transmembrane region" description="Helical" evidence="8">
    <location>
        <begin position="32"/>
        <end position="53"/>
    </location>
</feature>
<evidence type="ECO:0000256" key="4">
    <source>
        <dbReference type="ARBA" id="ARBA00022989"/>
    </source>
</evidence>
<protein>
    <submittedName>
        <fullName evidence="9">Uncharacterized protein</fullName>
    </submittedName>
</protein>
<evidence type="ECO:0000256" key="6">
    <source>
        <dbReference type="ARBA" id="ARBA00023136"/>
    </source>
</evidence>
<dbReference type="GO" id="GO:0016020">
    <property type="term" value="C:membrane"/>
    <property type="evidence" value="ECO:0007669"/>
    <property type="project" value="UniProtKB-SubCell"/>
</dbReference>
<evidence type="ECO:0000313" key="10">
    <source>
        <dbReference type="Proteomes" id="UP000756921"/>
    </source>
</evidence>
<dbReference type="EMBL" id="WJXW01000010">
    <property type="protein sequence ID" value="KAF9732744.1"/>
    <property type="molecule type" value="Genomic_DNA"/>
</dbReference>
<comment type="caution">
    <text evidence="9">The sequence shown here is derived from an EMBL/GenBank/DDBJ whole genome shotgun (WGS) entry which is preliminary data.</text>
</comment>
<feature type="transmembrane region" description="Helical" evidence="8">
    <location>
        <begin position="60"/>
        <end position="81"/>
    </location>
</feature>
<sequence>MPSRRPTYPLAHSFRHKPRRIPLVLRFTKGSIHGIVFIPVLLHSLFTVLIVYLDTRVLESLGLPSTIIPSLSIVVGLMLVFRNSTSYDRFWTGRNCLTTIGTSVRNLARIVLVNARVEDGGLGDSGLGQGQRQARLGEAEKRDTENVLKVLIAVMYAIKHNLRAEFNIPPASLEGAPVFDAHSTPVSRRPSYTDRPTSSSEDIGLDDEHGLHQPKEVYRSLLPDGLRGYEDEGLSLPLQLSVLIESFIRRGVDRGWFHAPLASQMTVQINSLVDAYGRMETIRSTPLPVAHLIHQKQVLALFTCVLPFAIVDDYIWWSVPIVAIVAFTLYGIEGIGQQLEDPFGYDKNDIKMDGIIEDTRREVLTLLAEWQKAQGDHGDEGAHLGGMFN</sequence>
<name>A0A9P6KNN6_9PLEO</name>
<dbReference type="Proteomes" id="UP000756921">
    <property type="component" value="Unassembled WGS sequence"/>
</dbReference>
<keyword evidence="4 8" id="KW-1133">Transmembrane helix</keyword>
<keyword evidence="2" id="KW-0813">Transport</keyword>
<dbReference type="Pfam" id="PF25539">
    <property type="entry name" value="Bestrophin_2"/>
    <property type="match status" value="1"/>
</dbReference>
<dbReference type="PANTHER" id="PTHR33281">
    <property type="entry name" value="UPF0187 PROTEIN YNEE"/>
    <property type="match status" value="1"/>
</dbReference>
<feature type="transmembrane region" description="Helical" evidence="8">
    <location>
        <begin position="314"/>
        <end position="332"/>
    </location>
</feature>
<reference evidence="9" key="1">
    <citation type="journal article" date="2020" name="Mol. Plant Microbe Interact.">
        <title>Genome Sequence of the Biocontrol Agent Coniothyrium minitans strain Conio (IMI 134523).</title>
        <authorList>
            <person name="Patel D."/>
            <person name="Shittu T.A."/>
            <person name="Baroncelli R."/>
            <person name="Muthumeenakshi S."/>
            <person name="Osborne T.H."/>
            <person name="Janganan T.K."/>
            <person name="Sreenivasaprasad S."/>
        </authorList>
    </citation>
    <scope>NUCLEOTIDE SEQUENCE</scope>
    <source>
        <strain evidence="9">Conio</strain>
    </source>
</reference>
<keyword evidence="5" id="KW-0406">Ion transport</keyword>
<evidence type="ECO:0000256" key="5">
    <source>
        <dbReference type="ARBA" id="ARBA00023065"/>
    </source>
</evidence>
<dbReference type="PANTHER" id="PTHR33281:SF16">
    <property type="match status" value="1"/>
</dbReference>
<evidence type="ECO:0000256" key="3">
    <source>
        <dbReference type="ARBA" id="ARBA00022692"/>
    </source>
</evidence>
<evidence type="ECO:0000256" key="2">
    <source>
        <dbReference type="ARBA" id="ARBA00022448"/>
    </source>
</evidence>
<feature type="region of interest" description="Disordered" evidence="7">
    <location>
        <begin position="182"/>
        <end position="208"/>
    </location>
</feature>
<evidence type="ECO:0000256" key="8">
    <source>
        <dbReference type="SAM" id="Phobius"/>
    </source>
</evidence>